<comment type="similarity">
    <text evidence="1">Belongs to the UPF0098 family.</text>
</comment>
<organism evidence="2 3">
    <name type="scientific">Nakamurella panacisegetis</name>
    <dbReference type="NCBI Taxonomy" id="1090615"/>
    <lineage>
        <taxon>Bacteria</taxon>
        <taxon>Bacillati</taxon>
        <taxon>Actinomycetota</taxon>
        <taxon>Actinomycetes</taxon>
        <taxon>Nakamurellales</taxon>
        <taxon>Nakamurellaceae</taxon>
        <taxon>Nakamurella</taxon>
    </lineage>
</organism>
<evidence type="ECO:0000313" key="2">
    <source>
        <dbReference type="EMBL" id="SDO81980.1"/>
    </source>
</evidence>
<dbReference type="InterPro" id="IPR036610">
    <property type="entry name" value="PEBP-like_sf"/>
</dbReference>
<dbReference type="EMBL" id="LT629710">
    <property type="protein sequence ID" value="SDO81980.1"/>
    <property type="molecule type" value="Genomic_DNA"/>
</dbReference>
<dbReference type="AlphaFoldDB" id="A0A1H0MP97"/>
<dbReference type="PANTHER" id="PTHR30289">
    <property type="entry name" value="UNCHARACTERIZED PROTEIN YBCL-RELATED"/>
    <property type="match status" value="1"/>
</dbReference>
<dbReference type="Gene3D" id="3.90.280.10">
    <property type="entry name" value="PEBP-like"/>
    <property type="match status" value="1"/>
</dbReference>
<gene>
    <name evidence="2" type="ORF">SAMN04515671_2062</name>
</gene>
<proteinExistence type="inferred from homology"/>
<protein>
    <recommendedName>
        <fullName evidence="4">Phospholipid-binding protein, PBP family</fullName>
    </recommendedName>
</protein>
<evidence type="ECO:0000313" key="3">
    <source>
        <dbReference type="Proteomes" id="UP000198741"/>
    </source>
</evidence>
<reference evidence="2 3" key="1">
    <citation type="submission" date="2016-10" db="EMBL/GenBank/DDBJ databases">
        <authorList>
            <person name="de Groot N.N."/>
        </authorList>
    </citation>
    <scope>NUCLEOTIDE SEQUENCE [LARGE SCALE GENOMIC DNA]</scope>
    <source>
        <strain evidence="3">P4-7,KCTC 19426,CECT 7604</strain>
    </source>
</reference>
<keyword evidence="3" id="KW-1185">Reference proteome</keyword>
<evidence type="ECO:0000256" key="1">
    <source>
        <dbReference type="ARBA" id="ARBA00007120"/>
    </source>
</evidence>
<dbReference type="NCBIfam" id="TIGR00481">
    <property type="entry name" value="YbhB/YbcL family Raf kinase inhibitor-like protein"/>
    <property type="match status" value="1"/>
</dbReference>
<dbReference type="Proteomes" id="UP000198741">
    <property type="component" value="Chromosome I"/>
</dbReference>
<dbReference type="STRING" id="1090615.SAMN04515671_2062"/>
<dbReference type="CDD" id="cd00865">
    <property type="entry name" value="PEBP_bact_arch"/>
    <property type="match status" value="1"/>
</dbReference>
<dbReference type="InterPro" id="IPR005247">
    <property type="entry name" value="YbhB_YbcL/LppC-like"/>
</dbReference>
<dbReference type="RefSeq" id="WP_090475873.1">
    <property type="nucleotide sequence ID" value="NZ_LT629710.1"/>
</dbReference>
<accession>A0A1H0MP97</accession>
<dbReference type="PANTHER" id="PTHR30289:SF1">
    <property type="entry name" value="PEBP (PHOSPHATIDYLETHANOLAMINE-BINDING PROTEIN) FAMILY PROTEIN"/>
    <property type="match status" value="1"/>
</dbReference>
<dbReference type="SUPFAM" id="SSF49777">
    <property type="entry name" value="PEBP-like"/>
    <property type="match status" value="1"/>
</dbReference>
<dbReference type="OrthoDB" id="9797506at2"/>
<sequence length="175" mass="18611">MTLDRPVAPDPYDLLPSVGTFTVSSNDVRDGEPVADRYAGGHGNVSPQLSWSGFPAQTQSFAVTCFDPDAPIPSGFWHWAVAGIPADVTSLAQGAGDGKALPGGAFQLRNDAGQVGYTGPMPPPGDRAHRYYFVVHALDVPALEIDDSVTPAYLSFNLVFHTLARAVIVPTYQVR</sequence>
<evidence type="ECO:0008006" key="4">
    <source>
        <dbReference type="Google" id="ProtNLM"/>
    </source>
</evidence>
<dbReference type="InterPro" id="IPR008914">
    <property type="entry name" value="PEBP"/>
</dbReference>
<dbReference type="Pfam" id="PF01161">
    <property type="entry name" value="PBP"/>
    <property type="match status" value="1"/>
</dbReference>
<name>A0A1H0MP97_9ACTN</name>